<dbReference type="KEGG" id="orp:MOP44_12870"/>
<keyword evidence="3" id="KW-1185">Reference proteome</keyword>
<protein>
    <recommendedName>
        <fullName evidence="4">HEAT repeat domain-containing protein</fullName>
    </recommendedName>
</protein>
<feature type="signal peptide" evidence="1">
    <location>
        <begin position="1"/>
        <end position="22"/>
    </location>
</feature>
<proteinExistence type="predicted"/>
<dbReference type="SUPFAM" id="SSF48431">
    <property type="entry name" value="Lipovitellin-phosvitin complex, superhelical domain"/>
    <property type="match status" value="1"/>
</dbReference>
<feature type="chain" id="PRO_5039896048" description="HEAT repeat domain-containing protein" evidence="1">
    <location>
        <begin position="23"/>
        <end position="596"/>
    </location>
</feature>
<dbReference type="GO" id="GO:0016491">
    <property type="term" value="F:oxidoreductase activity"/>
    <property type="evidence" value="ECO:0007669"/>
    <property type="project" value="TreeGrafter"/>
</dbReference>
<dbReference type="RefSeq" id="WP_260796446.1">
    <property type="nucleotide sequence ID" value="NZ_CP093313.1"/>
</dbReference>
<dbReference type="Proteomes" id="UP001059380">
    <property type="component" value="Chromosome"/>
</dbReference>
<keyword evidence="1" id="KW-0732">Signal</keyword>
<organism evidence="2 3">
    <name type="scientific">Occallatibacter riparius</name>
    <dbReference type="NCBI Taxonomy" id="1002689"/>
    <lineage>
        <taxon>Bacteria</taxon>
        <taxon>Pseudomonadati</taxon>
        <taxon>Acidobacteriota</taxon>
        <taxon>Terriglobia</taxon>
        <taxon>Terriglobales</taxon>
        <taxon>Acidobacteriaceae</taxon>
        <taxon>Occallatibacter</taxon>
    </lineage>
</organism>
<dbReference type="AlphaFoldDB" id="A0A9J7BWC5"/>
<dbReference type="PANTHER" id="PTHR12697:SF5">
    <property type="entry name" value="DEOXYHYPUSINE HYDROXYLASE"/>
    <property type="match status" value="1"/>
</dbReference>
<evidence type="ECO:0008006" key="4">
    <source>
        <dbReference type="Google" id="ProtNLM"/>
    </source>
</evidence>
<dbReference type="InterPro" id="IPR011030">
    <property type="entry name" value="Lipovitellin_superhlx_dom"/>
</dbReference>
<dbReference type="InterPro" id="IPR011989">
    <property type="entry name" value="ARM-like"/>
</dbReference>
<name>A0A9J7BWC5_9BACT</name>
<dbReference type="Gene3D" id="1.25.10.10">
    <property type="entry name" value="Leucine-rich Repeat Variant"/>
    <property type="match status" value="1"/>
</dbReference>
<dbReference type="PANTHER" id="PTHR12697">
    <property type="entry name" value="PBS LYASE HEAT-LIKE PROTEIN"/>
    <property type="match status" value="1"/>
</dbReference>
<evidence type="ECO:0000313" key="3">
    <source>
        <dbReference type="Proteomes" id="UP001059380"/>
    </source>
</evidence>
<reference evidence="2" key="1">
    <citation type="submission" date="2021-04" db="EMBL/GenBank/DDBJ databases">
        <title>Phylogenetic analysis of Acidobacteriaceae.</title>
        <authorList>
            <person name="Qiu L."/>
            <person name="Zhang Q."/>
        </authorList>
    </citation>
    <scope>NUCLEOTIDE SEQUENCE</scope>
    <source>
        <strain evidence="2">DSM 25168</strain>
    </source>
</reference>
<evidence type="ECO:0000313" key="2">
    <source>
        <dbReference type="EMBL" id="UWZ86809.1"/>
    </source>
</evidence>
<evidence type="ECO:0000256" key="1">
    <source>
        <dbReference type="SAM" id="SignalP"/>
    </source>
</evidence>
<accession>A0A9J7BWC5</accession>
<gene>
    <name evidence="2" type="ORF">MOP44_12870</name>
</gene>
<sequence>MISTILRSIAIAAATTIMVAAAAPQAGPGDQSRWSLEFRVRMEQSSTPPIDVHIAGEWISTISAVYPGRYEAQLRLDNVHCIGDAVQKAPAAAVAELEARLSRPFWATYRSDGGLIEIHFYRDSTPSDRNLLLMMASELQLVRPPDSRSSWTSEERDGAGEYSALYLVPQPDRILKRKLKYTHTDGVAGAPTDAVHVAVDQSDISFSLNPDRNVAGIDGTDRIRFDLSTNQAQQLAAVTEFHLGNLRTTHVPELIGSLERARPQLSSSAIVTQRPDAARVRAEADDRLLDGYATDALLAAAFTKDGGTAASPDRLTALFRRRPEAARAAASLLQSKGRNRVITNALGASGSSSAVEVLSALAHDTSLPQDLRVDAVVAFVQMQHPPLKAMSVLQDLMQDPNPAVRSAARMMSGALARAGRPEHEAEADAIDVLLIALYSGARDTGEKSELLGALGNSVGPAVIPVIEEALSDERVSIRGAAARALRLAPGIKTDRLLAAAITSDQDAAVRADAIFAVRFRHPLTEQLADALLQAASTDKVEYVRSDALAVLRLNPTASARIPETLERIAKLDTAPGIRRQAREALTSLSLTAANHR</sequence>
<dbReference type="EMBL" id="CP093313">
    <property type="protein sequence ID" value="UWZ86809.1"/>
    <property type="molecule type" value="Genomic_DNA"/>
</dbReference>